<organism evidence="2 3">
    <name type="scientific">Tagetes erecta</name>
    <name type="common">African marigold</name>
    <dbReference type="NCBI Taxonomy" id="13708"/>
    <lineage>
        <taxon>Eukaryota</taxon>
        <taxon>Viridiplantae</taxon>
        <taxon>Streptophyta</taxon>
        <taxon>Embryophyta</taxon>
        <taxon>Tracheophyta</taxon>
        <taxon>Spermatophyta</taxon>
        <taxon>Magnoliopsida</taxon>
        <taxon>eudicotyledons</taxon>
        <taxon>Gunneridae</taxon>
        <taxon>Pentapetalae</taxon>
        <taxon>asterids</taxon>
        <taxon>campanulids</taxon>
        <taxon>Asterales</taxon>
        <taxon>Asteraceae</taxon>
        <taxon>Asteroideae</taxon>
        <taxon>Heliantheae alliance</taxon>
        <taxon>Tageteae</taxon>
        <taxon>Tagetes</taxon>
    </lineage>
</organism>
<evidence type="ECO:0000313" key="2">
    <source>
        <dbReference type="EMBL" id="KAK1415269.1"/>
    </source>
</evidence>
<reference evidence="2" key="1">
    <citation type="journal article" date="2023" name="bioRxiv">
        <title>Improved chromosome-level genome assembly for marigold (Tagetes erecta).</title>
        <authorList>
            <person name="Jiang F."/>
            <person name="Yuan L."/>
            <person name="Wang S."/>
            <person name="Wang H."/>
            <person name="Xu D."/>
            <person name="Wang A."/>
            <person name="Fan W."/>
        </authorList>
    </citation>
    <scope>NUCLEOTIDE SEQUENCE</scope>
    <source>
        <strain evidence="2">WSJ</strain>
        <tissue evidence="2">Leaf</tissue>
    </source>
</reference>
<dbReference type="EMBL" id="JAUHHV010000008">
    <property type="protein sequence ID" value="KAK1415269.1"/>
    <property type="molecule type" value="Genomic_DNA"/>
</dbReference>
<evidence type="ECO:0000313" key="3">
    <source>
        <dbReference type="Proteomes" id="UP001229421"/>
    </source>
</evidence>
<dbReference type="Proteomes" id="UP001229421">
    <property type="component" value="Unassembled WGS sequence"/>
</dbReference>
<name>A0AAD8K2P0_TARER</name>
<proteinExistence type="predicted"/>
<gene>
    <name evidence="2" type="ORF">QVD17_31047</name>
</gene>
<accession>A0AAD8K2P0</accession>
<sequence length="111" mass="13641">MLQETHGFSKITSPIYYREIKSRIIFYMLLLKIWGQFWTLPSHLYFLFHSWLLLINNSWLALDTQMQMVLMVLRCGKKYLEYTLWMQQEQKLTILNYWRSNIVQSQNDQIK</sequence>
<dbReference type="AlphaFoldDB" id="A0AAD8K2P0"/>
<keyword evidence="3" id="KW-1185">Reference proteome</keyword>
<keyword evidence="1" id="KW-1133">Transmembrane helix</keyword>
<keyword evidence="1" id="KW-0812">Transmembrane</keyword>
<evidence type="ECO:0000256" key="1">
    <source>
        <dbReference type="SAM" id="Phobius"/>
    </source>
</evidence>
<protein>
    <submittedName>
        <fullName evidence="2">Uncharacterized protein</fullName>
    </submittedName>
</protein>
<keyword evidence="1" id="KW-0472">Membrane</keyword>
<comment type="caution">
    <text evidence="2">The sequence shown here is derived from an EMBL/GenBank/DDBJ whole genome shotgun (WGS) entry which is preliminary data.</text>
</comment>
<feature type="transmembrane region" description="Helical" evidence="1">
    <location>
        <begin position="20"/>
        <end position="38"/>
    </location>
</feature>